<protein>
    <submittedName>
        <fullName evidence="3">Sporulation integral membrane protein YlbJ</fullName>
    </submittedName>
</protein>
<evidence type="ECO:0000259" key="2">
    <source>
        <dbReference type="Pfam" id="PF07670"/>
    </source>
</evidence>
<feature type="transmembrane region" description="Helical" evidence="1">
    <location>
        <begin position="389"/>
        <end position="406"/>
    </location>
</feature>
<evidence type="ECO:0000256" key="1">
    <source>
        <dbReference type="SAM" id="Phobius"/>
    </source>
</evidence>
<dbReference type="EMBL" id="JBHSHC010000112">
    <property type="protein sequence ID" value="MFC4768957.1"/>
    <property type="molecule type" value="Genomic_DNA"/>
</dbReference>
<feature type="transmembrane region" description="Helical" evidence="1">
    <location>
        <begin position="80"/>
        <end position="99"/>
    </location>
</feature>
<keyword evidence="1" id="KW-0472">Membrane</keyword>
<keyword evidence="1" id="KW-1133">Transmembrane helix</keyword>
<sequence>MPGSPKRSTTTFLAIVVIFLTLSLVFYPREGFEAGITGLNLFWEVVFPSLLPFFILSELMLGVGVVHALGVLLEPLMRPLFSVPGVGAFAMSMGLAAGYPMDAVITAKFRKSKLCSRVEGERLLAFTNTADPLFMFSAVAVGMFRNAGIGMLLAIAHYIGAFLVGILFKLYGRGQDIEETTRQSVRGNLFRRAYQEMLRAREEDGRSFGKLLGDAVNDSIKTLLMICGFIIFFAVVIKVLTLSGIIPLLSLPIIGLFKLIGLDLSLVTPFMSGIFEIDIGSAQAAATKAPLVEQLAIVSFIIAWSGLSVHAQIASVLTGTDIRFAPYIIARIIHGVLAAVFTVILFNWGVGQTETSVFAPFTPSTVAVATAEPSASARWFASLGALKNWVLVTGGLTLFSISLYLARRMRIVFFRARVSDK</sequence>
<reference evidence="4" key="1">
    <citation type="journal article" date="2019" name="Int. J. Syst. Evol. Microbiol.">
        <title>The Global Catalogue of Microorganisms (GCM) 10K type strain sequencing project: providing services to taxonomists for standard genome sequencing and annotation.</title>
        <authorList>
            <consortium name="The Broad Institute Genomics Platform"/>
            <consortium name="The Broad Institute Genome Sequencing Center for Infectious Disease"/>
            <person name="Wu L."/>
            <person name="Ma J."/>
        </authorList>
    </citation>
    <scope>NUCLEOTIDE SEQUENCE [LARGE SCALE GENOMIC DNA]</scope>
    <source>
        <strain evidence="4">WYCCWR 12678</strain>
    </source>
</reference>
<feature type="transmembrane region" description="Helical" evidence="1">
    <location>
        <begin position="49"/>
        <end position="73"/>
    </location>
</feature>
<accession>A0ABV9Q8M5</accession>
<feature type="transmembrane region" description="Helical" evidence="1">
    <location>
        <begin position="12"/>
        <end position="29"/>
    </location>
</feature>
<evidence type="ECO:0000313" key="4">
    <source>
        <dbReference type="Proteomes" id="UP001596002"/>
    </source>
</evidence>
<feature type="transmembrane region" description="Helical" evidence="1">
    <location>
        <begin position="295"/>
        <end position="317"/>
    </location>
</feature>
<dbReference type="InterPro" id="IPR014226">
    <property type="entry name" value="Spore_IM_YlbJ"/>
</dbReference>
<evidence type="ECO:0000313" key="3">
    <source>
        <dbReference type="EMBL" id="MFC4768957.1"/>
    </source>
</evidence>
<organism evidence="3 4">
    <name type="scientific">Effusibacillus consociatus</name>
    <dbReference type="NCBI Taxonomy" id="1117041"/>
    <lineage>
        <taxon>Bacteria</taxon>
        <taxon>Bacillati</taxon>
        <taxon>Bacillota</taxon>
        <taxon>Bacilli</taxon>
        <taxon>Bacillales</taxon>
        <taxon>Alicyclobacillaceae</taxon>
        <taxon>Effusibacillus</taxon>
    </lineage>
</organism>
<gene>
    <name evidence="3" type="primary">ylbJ</name>
    <name evidence="3" type="ORF">ACFO8Q_16585</name>
</gene>
<dbReference type="Pfam" id="PF07670">
    <property type="entry name" value="Gate"/>
    <property type="match status" value="1"/>
</dbReference>
<feature type="transmembrane region" description="Helical" evidence="1">
    <location>
        <begin position="223"/>
        <end position="249"/>
    </location>
</feature>
<proteinExistence type="predicted"/>
<keyword evidence="1" id="KW-0812">Transmembrane</keyword>
<feature type="transmembrane region" description="Helical" evidence="1">
    <location>
        <begin position="151"/>
        <end position="171"/>
    </location>
</feature>
<feature type="transmembrane region" description="Helical" evidence="1">
    <location>
        <begin position="256"/>
        <end position="275"/>
    </location>
</feature>
<dbReference type="RefSeq" id="WP_380026912.1">
    <property type="nucleotide sequence ID" value="NZ_JBHSHC010000112.1"/>
</dbReference>
<name>A0ABV9Q8M5_9BACL</name>
<keyword evidence="4" id="KW-1185">Reference proteome</keyword>
<feature type="domain" description="Nucleoside transporter/FeoB GTPase Gate" evidence="2">
    <location>
        <begin position="45"/>
        <end position="160"/>
    </location>
</feature>
<dbReference type="NCBIfam" id="TIGR02871">
    <property type="entry name" value="spore_ylbJ"/>
    <property type="match status" value="1"/>
</dbReference>
<dbReference type="Proteomes" id="UP001596002">
    <property type="component" value="Unassembled WGS sequence"/>
</dbReference>
<feature type="transmembrane region" description="Helical" evidence="1">
    <location>
        <begin position="123"/>
        <end position="144"/>
    </location>
</feature>
<feature type="transmembrane region" description="Helical" evidence="1">
    <location>
        <begin position="329"/>
        <end position="350"/>
    </location>
</feature>
<dbReference type="InterPro" id="IPR011642">
    <property type="entry name" value="Gate_dom"/>
</dbReference>
<comment type="caution">
    <text evidence="3">The sequence shown here is derived from an EMBL/GenBank/DDBJ whole genome shotgun (WGS) entry which is preliminary data.</text>
</comment>